<evidence type="ECO:0000313" key="6">
    <source>
        <dbReference type="Proteomes" id="UP001363622"/>
    </source>
</evidence>
<evidence type="ECO:0000256" key="2">
    <source>
        <dbReference type="ARBA" id="ARBA00022598"/>
    </source>
</evidence>
<feature type="domain" description="AMP-dependent synthetase/ligase" evidence="3">
    <location>
        <begin position="71"/>
        <end position="455"/>
    </location>
</feature>
<evidence type="ECO:0000259" key="3">
    <source>
        <dbReference type="Pfam" id="PF00501"/>
    </source>
</evidence>
<dbReference type="Gene3D" id="3.40.50.12780">
    <property type="entry name" value="N-terminal domain of ligase-like"/>
    <property type="match status" value="1"/>
</dbReference>
<dbReference type="PANTHER" id="PTHR43107:SF6">
    <property type="entry name" value="ACYL-COA SYNTHETASE FAMILY PROTEIN (CEFD1), PUTATIVE (AFU_ORTHOLOGUE AFUA_6G03630)-RELATED"/>
    <property type="match status" value="1"/>
</dbReference>
<dbReference type="InterPro" id="IPR042099">
    <property type="entry name" value="ANL_N_sf"/>
</dbReference>
<dbReference type="SUPFAM" id="SSF56801">
    <property type="entry name" value="Acetyl-CoA synthetase-like"/>
    <property type="match status" value="1"/>
</dbReference>
<feature type="domain" description="AMP-binding enzyme C-terminal" evidence="4">
    <location>
        <begin position="512"/>
        <end position="586"/>
    </location>
</feature>
<dbReference type="Proteomes" id="UP001363622">
    <property type="component" value="Unassembled WGS sequence"/>
</dbReference>
<dbReference type="PANTHER" id="PTHR43107">
    <property type="entry name" value="LONG-CHAIN FATTY ACID TRANSPORT PROTEIN"/>
    <property type="match status" value="1"/>
</dbReference>
<evidence type="ECO:0000313" key="5">
    <source>
        <dbReference type="EMBL" id="KAK7513772.1"/>
    </source>
</evidence>
<protein>
    <submittedName>
        <fullName evidence="5">Uncharacterized protein</fullName>
    </submittedName>
</protein>
<organism evidence="5 6">
    <name type="scientific">Phyllosticta citriasiana</name>
    <dbReference type="NCBI Taxonomy" id="595635"/>
    <lineage>
        <taxon>Eukaryota</taxon>
        <taxon>Fungi</taxon>
        <taxon>Dikarya</taxon>
        <taxon>Ascomycota</taxon>
        <taxon>Pezizomycotina</taxon>
        <taxon>Dothideomycetes</taxon>
        <taxon>Dothideomycetes incertae sedis</taxon>
        <taxon>Botryosphaeriales</taxon>
        <taxon>Phyllostictaceae</taxon>
        <taxon>Phyllosticta</taxon>
    </lineage>
</organism>
<proteinExistence type="inferred from homology"/>
<sequence length="663" mass="73111">MASGTASPRTTHARAMVQQRWLTVAATHTLAYVDAKYHLSKDIKSNRQIAAAAALSAAKAKANRNSLWYDFEAQVHRLPAHEQCLWSRNGNYTWRETHANACRYAQALLELGVTPGTLIATYLNNSPEFIFSLLGSWSIGSAPALINCNLAGQSLVHCLRISGAKLLVVDSDSDCLQRIQEVRDALEQELGIKIVVLDQATKNAINAFEPKRPERKYRENVKPEFPAGLMYTSGSTGLPKCCPFQTGRAFVLQGPRIKACGMKPGPDGDRWYDCMPLYHGTGFTTSVCCLTTGVTLCIGRKFSTSGFWQDIRDSDATGMVYVGETVRYLLTPPPSPLDRQHRVKVAFGNGLRPDVWARFTERFGVETVVEIFNSTEGVLALQNECRGEFQRGAVGHQGAINRSKTDDILIPVETDYETGKMYRDPKTGFARRKPYEEGGEMLIRVASEKVFAGYWNNPEATAQMFERNVFKKGDLFYRSGDALRRTPDGLWYFMDRLGDTYRWKSENVSTAEVSQVLGRLSGVVEAVVYGVEVPGHDGRAGCAALNIEPSQRGSAAFYTTLLAHARKALPKYAVPIFIRVIADLKPMHNNKQNKAPLKKEGIDLAKIACGEGGRDDRLLWLPEALGVKGRGEGYVAFEPSDLEALRSVARAQTGGAGPVAARL</sequence>
<dbReference type="PROSITE" id="PS00455">
    <property type="entry name" value="AMP_BINDING"/>
    <property type="match status" value="1"/>
</dbReference>
<accession>A0ABR1KG15</accession>
<dbReference type="InterPro" id="IPR045851">
    <property type="entry name" value="AMP-bd_C_sf"/>
</dbReference>
<comment type="caution">
    <text evidence="5">The sequence shown here is derived from an EMBL/GenBank/DDBJ whole genome shotgun (WGS) entry which is preliminary data.</text>
</comment>
<gene>
    <name evidence="5" type="ORF">IWZ03DRAFT_395444</name>
</gene>
<reference evidence="5 6" key="1">
    <citation type="submission" date="2024-04" db="EMBL/GenBank/DDBJ databases">
        <title>Phyllosticta paracitricarpa is synonymous to the EU quarantine fungus P. citricarpa based on phylogenomic analyses.</title>
        <authorList>
            <consortium name="Lawrence Berkeley National Laboratory"/>
            <person name="Van Ingen-Buijs V.A."/>
            <person name="Van Westerhoven A.C."/>
            <person name="Haridas S."/>
            <person name="Skiadas P."/>
            <person name="Martin F."/>
            <person name="Groenewald J.Z."/>
            <person name="Crous P.W."/>
            <person name="Seidl M.F."/>
        </authorList>
    </citation>
    <scope>NUCLEOTIDE SEQUENCE [LARGE SCALE GENOMIC DNA]</scope>
    <source>
        <strain evidence="5 6">CBS 123371</strain>
    </source>
</reference>
<dbReference type="InterPro" id="IPR025110">
    <property type="entry name" value="AMP-bd_C"/>
</dbReference>
<keyword evidence="6" id="KW-1185">Reference proteome</keyword>
<name>A0ABR1KG15_9PEZI</name>
<dbReference type="Pfam" id="PF13193">
    <property type="entry name" value="AMP-binding_C"/>
    <property type="match status" value="1"/>
</dbReference>
<evidence type="ECO:0000259" key="4">
    <source>
        <dbReference type="Pfam" id="PF13193"/>
    </source>
</evidence>
<dbReference type="InterPro" id="IPR000873">
    <property type="entry name" value="AMP-dep_synth/lig_dom"/>
</dbReference>
<comment type="similarity">
    <text evidence="1">Belongs to the ATP-dependent AMP-binding enzyme family.</text>
</comment>
<dbReference type="InterPro" id="IPR020845">
    <property type="entry name" value="AMP-binding_CS"/>
</dbReference>
<keyword evidence="2" id="KW-0436">Ligase</keyword>
<evidence type="ECO:0000256" key="1">
    <source>
        <dbReference type="ARBA" id="ARBA00006432"/>
    </source>
</evidence>
<dbReference type="Gene3D" id="3.30.300.30">
    <property type="match status" value="1"/>
</dbReference>
<dbReference type="Pfam" id="PF00501">
    <property type="entry name" value="AMP-binding"/>
    <property type="match status" value="1"/>
</dbReference>
<dbReference type="EMBL" id="JBBPHU010000009">
    <property type="protein sequence ID" value="KAK7513772.1"/>
    <property type="molecule type" value="Genomic_DNA"/>
</dbReference>